<evidence type="ECO:0000313" key="7">
    <source>
        <dbReference type="EMBL" id="KRZ48989.1"/>
    </source>
</evidence>
<keyword evidence="2" id="KW-1133">Transmembrane helix</keyword>
<feature type="transmembrane region" description="Helical" evidence="2">
    <location>
        <begin position="2166"/>
        <end position="2188"/>
    </location>
</feature>
<dbReference type="GO" id="GO:0000902">
    <property type="term" value="P:cell morphogenesis"/>
    <property type="evidence" value="ECO:0007669"/>
    <property type="project" value="InterPro"/>
</dbReference>
<dbReference type="Pfam" id="PF19421">
    <property type="entry name" value="Fry_C"/>
    <property type="match status" value="2"/>
</dbReference>
<evidence type="ECO:0000256" key="1">
    <source>
        <dbReference type="SAM" id="MobiDB-lite"/>
    </source>
</evidence>
<dbReference type="InterPro" id="IPR045842">
    <property type="entry name" value="Fry_C"/>
</dbReference>
<evidence type="ECO:0000256" key="2">
    <source>
        <dbReference type="SAM" id="Phobius"/>
    </source>
</evidence>
<evidence type="ECO:0000259" key="3">
    <source>
        <dbReference type="Pfam" id="PF14222"/>
    </source>
</evidence>
<sequence>MATNDIATEDLDSSKQVGENALIAELPWGSVKTATTNVTDLNVKPGEYVAQTLFIEFVLNAERKISAALSEPLEKPLTKSLQRGEDAQFDQIITTLGSLSENCLPSVLRSLFVWYDEQNKKCELSLQKKVQTLQMNVKNESSKQILRGDLKTDEDYILEKRKLAVDFILCLVLIEVLKQLPLHPGIDHLVLHIIQLAFQHFRYKDFSLLGPNSANVHVISDLFAEVIGVLSPVRFVLVRKRIMQELGELRAKETTPTTTQNIVSLFMGLKFFRVKMAPIEDFEASMRFLQELGGYFLEVKEREIKHALAGLFIEILLPVAACVKTEVNVPSVKSFIELLYSHTLDLATKKKHSLAFFPLLTCLLCIGHKQFFLSNWHYFLTLCLSNLKHKDSKMSRVALESLYRLVWVYVVRIKCESNTATLSRLQSICNSLFPKGGRGVMPRNAPLNIFVKILHFIAQERLDFAFKEVIFDLLCVGRPIRNIYPERMNVGLRALLVIADSLQQKDGPPPMPRTISTLPSGYTLRVRRTYLARPLQADMARNIGIELYYGPCRRAFDGILRALDAQVGRPLLMTVTQTSGKETDDLLGGERKPKIDLFRTCVAAIPRILPEGMSRHDLVEMLTRLSLHMDEELRALACQALQNVIVECSDWRQDLIYAYLQFFTKEISDVCSSLVDSSLRLLLQLLSCWKNAIVQAMERNESKGAATAGGEEEEEEEDSGRPKSGMFVPPVLRSESSALALHCIEGFALTMLCQNRSSSRKLAITILKEVKSMLPLLCSQEDYDIPVIDVLDSACSYVVQKYVQHIGEAEKMVWLSAPQLDFLWLSEKIASIETNFNLVSLDNGNEYFQWDPWAVALSGFTESHCLLQQCPTAVSYAWPAVHMRLNSVFVWIDPKLALFVENILLLNENLLILKTFFSSPQNDTRASLLRTSKSKASNVSASETLSYSNYLGLWQKYLVLACAIAPPSQNYTFVLRSVSPVTLQCDAVENQKTSDLRIPRVANVSATNLFRMVLPLLRCDMTDIRDSVVLGLGSVNPHAFECLLDEMSPCLREACERKQENVRRKKRRDILRLQLIRFFEMVIFRGTFNVVSIADPKSGALKGFFRDFIENSRHYLETDQDRDGQTAHALHLHFAKMISLLIKSFPIDKRANLLSNELRKSMFYLFASWSGRLGLVLDKRHFRDKDYLSSQENFAVMAMCAVLTCGHVFDAQAISDETGYIFGWLDALVQSQNKKISELSEETLMLLLEFNSDSTSLLDWVIGHCYTSPSHVADKCFRAIASIFLVREYPCDFIAMFNLALLYIGYPVNEIRSLAIELIQMLDQHFFDESTFRYSQDDSETSSLRAKETLTTCEQNNVADGVDYGFAKRQLSLSQQLSDLHPEISMPIFSEISVRMLTAKPARRASMMYYLVPWLHNVELVDPFLEPAERALTLSLSAKMSESHALSRRILKGEGWGSVQATEMVLNNLLYITVKFGNEQPHLIESLWTSLVIYWPQNLRIILRYLAVMVILSPDILLTYSKRIVVYLARVCPERMVNALMAELETVDVFRHPLERTEWAPYYRWVRREEEAATGEATSPSNDGIAGCCNSEPMACDALDSKFVEDENVLDPSGSVSSLLTLKAEDFNPVRKFNINTIERADRNYKVREYTNPFQLPMPAYGGYYCQLCEYLPAVEQPVALCHRCFVSVMFLTDLVLDDAEIDWSVHLPLMLHVSVLGLDHNRSIVNDHCKQLLVNLTAIYSKGFISGLNVTRMLNTRSVGSSVSLLSKRSSVENHANYGSVHSNEAGPSSLNSWSFSNSISSGSCSSIVASDSSRIVGSFGEVKFRKPLQDYNNVPDLAIAITTFLSSREGTPLWLGDESRCARSGSLDVLSKVIYFLDRLFSMAIPSARIESRWAQTALHIAVCCPIRHYAGRSFQILRALRVPLSSRMINDILSRLVEVICEHNEDMRSYVAEVMLTFQSSVLHMEVAEHSLANLFKPASLQEKSTDLSRHSPSHQRSTSCFVDGVSKMTINENEGKNGKEPQPLGNSSMARSKSAHAINSEAQDEHLNALSQLLWIAVSLLESDVETEFALALKLLDRLLDLSAVERQDCFDRLARMTNQLNWSNFPGVLDLVLKGCTFSGTYEITVAVVVKLILLLDCKVVDMSGIGMFIFLLVLFNNEIIFLLVPVAGLAMSVVGLLPYAILHYDEPTKAAIDACEAVANCCIKQLSSTAAGETSQNPSERPLEHLATIMRLYKKRSFRKECSQWTKCILKYLTDEYANIELAILTFLTEMLDRGLTALHPAILHMMNYVFTRLEFTNDSLCFINGYFLKVVSKHVQGPFWKEASTILNLAVSRSSSFSKPSTATAGYCVGGDSEFVRKELPGRTMEFRVDLSHVDALKSAASSSTALDSGGGGGGGGDCTPRKSLLPSESAWKKPLINQVKVREHLISLLNASGLHVGLIRSPSIIFSQSSHDVACEQMSSAYSSSGELTAVADHVSTASPDANSNDLTSETYAPVFKEFDFLDGERDSLSESAESCFNWLSTLRPQQIQDDTRKSPAAGDKDKTTQAVGVELSSLNSPNSESDFSDEESNSSVVEEEEDEDDDEDDDDDQEDDELEEEDDDEEGDICTELPASGDLENIFFSDVSSPVNKIVEESITPTSSSICESFDQSVVMEQTDRRQVRLALNIECSHHCTGQIEETWNQIFSQILINKCLVVHAELVFTQLLREIAHKMSGLVRDVCHFLSMSDLFHDTAVDFLDSVDILMKISEFPFLFISEAAIQNDEAYRRHKYYLMELKGHYEAFQERREHTIKVLNSVKSALKLQLLGTKLEHSTVEQELQLCRSLHKLLFQIFLICECVGKIHRYVLSSFGKEIDLTENLVELHRQLLCAANDLSNCSEHKVYSDASTNCSYQKLSQHLHAKEFKEVLVQLRSLRFLPAVFLLAAFFTFQFFLFFSRVNNCRTEMVGCCEEVDVEVLLLIYCQTLAENHSNFYAVIGNETLLEEACNHLMELNITLSSRIRWLVDATKKSTKDLSSQYDISA</sequence>
<organism evidence="7 8">
    <name type="scientific">Trichinella nativa</name>
    <dbReference type="NCBI Taxonomy" id="6335"/>
    <lineage>
        <taxon>Eukaryota</taxon>
        <taxon>Metazoa</taxon>
        <taxon>Ecdysozoa</taxon>
        <taxon>Nematoda</taxon>
        <taxon>Enoplea</taxon>
        <taxon>Dorylaimia</taxon>
        <taxon>Trichinellida</taxon>
        <taxon>Trichinellidae</taxon>
        <taxon>Trichinella</taxon>
    </lineage>
</organism>
<dbReference type="SUPFAM" id="SSF48371">
    <property type="entry name" value="ARM repeat"/>
    <property type="match status" value="2"/>
</dbReference>
<feature type="domain" description="Cell morphogenesis protein N-terminal" evidence="3">
    <location>
        <begin position="159"/>
        <end position="690"/>
    </location>
</feature>
<proteinExistence type="predicted"/>
<protein>
    <submittedName>
        <fullName evidence="7">Protein furry-like protein-like</fullName>
    </submittedName>
</protein>
<feature type="domain" description="Protein furry C-terminal" evidence="6">
    <location>
        <begin position="2365"/>
        <end position="2527"/>
    </location>
</feature>
<keyword evidence="2" id="KW-0472">Membrane</keyword>
<name>A0A0V1KNQ1_9BILA</name>
<feature type="compositionally biased region" description="Low complexity" evidence="1">
    <location>
        <begin position="2561"/>
        <end position="2570"/>
    </location>
</feature>
<dbReference type="InterPro" id="IPR039867">
    <property type="entry name" value="Furry/Tao3/Mor2"/>
</dbReference>
<keyword evidence="8" id="KW-1185">Reference proteome</keyword>
<gene>
    <name evidence="7" type="primary">FRYL</name>
    <name evidence="7" type="ORF">T02_2946</name>
</gene>
<dbReference type="PANTHER" id="PTHR12295:SF30">
    <property type="entry name" value="PROTEIN FURRY"/>
    <property type="match status" value="1"/>
</dbReference>
<feature type="compositionally biased region" description="Acidic residues" evidence="1">
    <location>
        <begin position="2571"/>
        <end position="2614"/>
    </location>
</feature>
<dbReference type="GO" id="GO:0031175">
    <property type="term" value="P:neuron projection development"/>
    <property type="evidence" value="ECO:0007669"/>
    <property type="project" value="TreeGrafter"/>
</dbReference>
<accession>A0A0V1KNQ1</accession>
<feature type="region of interest" description="Disordered" evidence="1">
    <location>
        <begin position="2015"/>
        <end position="2041"/>
    </location>
</feature>
<dbReference type="InterPro" id="IPR016024">
    <property type="entry name" value="ARM-type_fold"/>
</dbReference>
<feature type="transmembrane region" description="Helical" evidence="2">
    <location>
        <begin position="2137"/>
        <end position="2159"/>
    </location>
</feature>
<dbReference type="InterPro" id="IPR029473">
    <property type="entry name" value="MOR2-PAG1_mid"/>
</dbReference>
<dbReference type="STRING" id="6335.A0A0V1KNQ1"/>
<dbReference type="Pfam" id="PF14225">
    <property type="entry name" value="MOR2-PAG1_C"/>
    <property type="match status" value="2"/>
</dbReference>
<dbReference type="OrthoDB" id="6287725at2759"/>
<feature type="domain" description="Cell morphogenesis protein C-terminal" evidence="4">
    <location>
        <begin position="2174"/>
        <end position="2341"/>
    </location>
</feature>
<feature type="region of interest" description="Disordered" evidence="1">
    <location>
        <begin position="2390"/>
        <end position="2411"/>
    </location>
</feature>
<feature type="transmembrane region" description="Helical" evidence="2">
    <location>
        <begin position="2924"/>
        <end position="2943"/>
    </location>
</feature>
<feature type="compositionally biased region" description="Basic and acidic residues" evidence="1">
    <location>
        <begin position="2538"/>
        <end position="2552"/>
    </location>
</feature>
<evidence type="ECO:0000259" key="5">
    <source>
        <dbReference type="Pfam" id="PF14228"/>
    </source>
</evidence>
<comment type="caution">
    <text evidence="7">The sequence shown here is derived from an EMBL/GenBank/DDBJ whole genome shotgun (WGS) entry which is preliminary data.</text>
</comment>
<dbReference type="Proteomes" id="UP000054721">
    <property type="component" value="Unassembled WGS sequence"/>
</dbReference>
<evidence type="ECO:0000313" key="8">
    <source>
        <dbReference type="Proteomes" id="UP000054721"/>
    </source>
</evidence>
<keyword evidence="2" id="KW-0812">Transmembrane</keyword>
<feature type="compositionally biased region" description="Gly residues" evidence="1">
    <location>
        <begin position="2396"/>
        <end position="2405"/>
    </location>
</feature>
<feature type="region of interest" description="Disordered" evidence="1">
    <location>
        <begin position="703"/>
        <end position="725"/>
    </location>
</feature>
<dbReference type="Pfam" id="PF14228">
    <property type="entry name" value="MOR2-PAG1_mid"/>
    <property type="match status" value="5"/>
</dbReference>
<evidence type="ECO:0000259" key="4">
    <source>
        <dbReference type="Pfam" id="PF14225"/>
    </source>
</evidence>
<feature type="domain" description="Cell morphogenesis central region" evidence="5">
    <location>
        <begin position="1004"/>
        <end position="1174"/>
    </location>
</feature>
<feature type="domain" description="Cell morphogenesis protein C-terminal" evidence="4">
    <location>
        <begin position="2056"/>
        <end position="2160"/>
    </location>
</feature>
<dbReference type="GO" id="GO:0005938">
    <property type="term" value="C:cell cortex"/>
    <property type="evidence" value="ECO:0007669"/>
    <property type="project" value="TreeGrafter"/>
</dbReference>
<reference evidence="7 8" key="1">
    <citation type="submission" date="2015-05" db="EMBL/GenBank/DDBJ databases">
        <title>Evolution of Trichinella species and genotypes.</title>
        <authorList>
            <person name="Korhonen P.K."/>
            <person name="Edoardo P."/>
            <person name="Giuseppe L.R."/>
            <person name="Gasser R.B."/>
        </authorList>
    </citation>
    <scope>NUCLEOTIDE SEQUENCE [LARGE SCALE GENOMIC DNA]</scope>
    <source>
        <strain evidence="7">ISS10</strain>
    </source>
</reference>
<dbReference type="Pfam" id="PF14222">
    <property type="entry name" value="MOR2-PAG1_N"/>
    <property type="match status" value="1"/>
</dbReference>
<feature type="region of interest" description="Disordered" evidence="1">
    <location>
        <begin position="2535"/>
        <end position="2554"/>
    </location>
</feature>
<dbReference type="InterPro" id="IPR025614">
    <property type="entry name" value="Cell_morpho_N"/>
</dbReference>
<dbReference type="EMBL" id="JYDW01000344">
    <property type="protein sequence ID" value="KRZ48989.1"/>
    <property type="molecule type" value="Genomic_DNA"/>
</dbReference>
<dbReference type="PANTHER" id="PTHR12295">
    <property type="entry name" value="FURRY-RELATED"/>
    <property type="match status" value="1"/>
</dbReference>
<feature type="domain" description="Protein furry C-terminal" evidence="6">
    <location>
        <begin position="2562"/>
        <end position="3010"/>
    </location>
</feature>
<evidence type="ECO:0000259" key="6">
    <source>
        <dbReference type="Pfam" id="PF19421"/>
    </source>
</evidence>
<feature type="region of interest" description="Disordered" evidence="1">
    <location>
        <begin position="2561"/>
        <end position="2617"/>
    </location>
</feature>
<feature type="domain" description="Cell morphogenesis central region" evidence="5">
    <location>
        <begin position="1462"/>
        <end position="1545"/>
    </location>
</feature>
<dbReference type="InterPro" id="IPR025481">
    <property type="entry name" value="Cell_Morphogen_C"/>
</dbReference>
<dbReference type="GO" id="GO:0030427">
    <property type="term" value="C:site of polarized growth"/>
    <property type="evidence" value="ECO:0007669"/>
    <property type="project" value="TreeGrafter"/>
</dbReference>
<feature type="domain" description="Cell morphogenesis central region" evidence="5">
    <location>
        <begin position="1843"/>
        <end position="1937"/>
    </location>
</feature>
<feature type="domain" description="Cell morphogenesis central region" evidence="5">
    <location>
        <begin position="1238"/>
        <end position="1420"/>
    </location>
</feature>
<feature type="domain" description="Cell morphogenesis central region" evidence="5">
    <location>
        <begin position="1686"/>
        <end position="1738"/>
    </location>
</feature>